<reference evidence="13 14" key="1">
    <citation type="submission" date="2018-06" db="EMBL/GenBank/DDBJ databases">
        <title>Extensive metabolic versatility and redundancy in microbially diverse, dynamic hydrothermal sediments.</title>
        <authorList>
            <person name="Dombrowski N."/>
            <person name="Teske A."/>
            <person name="Baker B.J."/>
        </authorList>
    </citation>
    <scope>NUCLEOTIDE SEQUENCE [LARGE SCALE GENOMIC DNA]</scope>
    <source>
        <strain evidence="13">B19_G9</strain>
    </source>
</reference>
<keyword evidence="8 11" id="KW-1133">Transmembrane helix</keyword>
<feature type="non-terminal residue" evidence="13">
    <location>
        <position position="134"/>
    </location>
</feature>
<comment type="caution">
    <text evidence="13">The sequence shown here is derived from an EMBL/GenBank/DDBJ whole genome shotgun (WGS) entry which is preliminary data.</text>
</comment>
<comment type="similarity">
    <text evidence="3">Belongs to the peptidase M50B family.</text>
</comment>
<evidence type="ECO:0000256" key="11">
    <source>
        <dbReference type="SAM" id="Phobius"/>
    </source>
</evidence>
<evidence type="ECO:0000256" key="2">
    <source>
        <dbReference type="ARBA" id="ARBA00004141"/>
    </source>
</evidence>
<keyword evidence="5 11" id="KW-0812">Transmembrane</keyword>
<organism evidence="13 14">
    <name type="scientific">Aerophobetes bacterium</name>
    <dbReference type="NCBI Taxonomy" id="2030807"/>
    <lineage>
        <taxon>Bacteria</taxon>
        <taxon>Candidatus Aerophobota</taxon>
    </lineage>
</organism>
<dbReference type="GO" id="GO:0016020">
    <property type="term" value="C:membrane"/>
    <property type="evidence" value="ECO:0007669"/>
    <property type="project" value="UniProtKB-SubCell"/>
</dbReference>
<dbReference type="Proteomes" id="UP000267654">
    <property type="component" value="Unassembled WGS sequence"/>
</dbReference>
<evidence type="ECO:0000256" key="5">
    <source>
        <dbReference type="ARBA" id="ARBA00022692"/>
    </source>
</evidence>
<keyword evidence="9 13" id="KW-0482">Metalloprotease</keyword>
<evidence type="ECO:0000256" key="1">
    <source>
        <dbReference type="ARBA" id="ARBA00001947"/>
    </source>
</evidence>
<comment type="cofactor">
    <cofactor evidence="1">
        <name>Zn(2+)</name>
        <dbReference type="ChEBI" id="CHEBI:29105"/>
    </cofactor>
</comment>
<evidence type="ECO:0000256" key="3">
    <source>
        <dbReference type="ARBA" id="ARBA00007931"/>
    </source>
</evidence>
<dbReference type="EMBL" id="QMQB01000072">
    <property type="protein sequence ID" value="RLE13745.1"/>
    <property type="molecule type" value="Genomic_DNA"/>
</dbReference>
<dbReference type="InterPro" id="IPR004387">
    <property type="entry name" value="Pept_M50_Zn"/>
</dbReference>
<name>A0A662DE48_UNCAE</name>
<accession>A0A662DE48</accession>
<feature type="transmembrane region" description="Helical" evidence="11">
    <location>
        <begin position="90"/>
        <end position="116"/>
    </location>
</feature>
<dbReference type="CDD" id="cd06163">
    <property type="entry name" value="S2P-M50_PDZ_RseP-like"/>
    <property type="match status" value="1"/>
</dbReference>
<evidence type="ECO:0000259" key="12">
    <source>
        <dbReference type="Pfam" id="PF02163"/>
    </source>
</evidence>
<dbReference type="GO" id="GO:0006508">
    <property type="term" value="P:proteolysis"/>
    <property type="evidence" value="ECO:0007669"/>
    <property type="project" value="UniProtKB-KW"/>
</dbReference>
<dbReference type="GO" id="GO:0004222">
    <property type="term" value="F:metalloendopeptidase activity"/>
    <property type="evidence" value="ECO:0007669"/>
    <property type="project" value="InterPro"/>
</dbReference>
<keyword evidence="4 13" id="KW-0645">Protease</keyword>
<dbReference type="PANTHER" id="PTHR42837">
    <property type="entry name" value="REGULATOR OF SIGMA-E PROTEASE RSEP"/>
    <property type="match status" value="1"/>
</dbReference>
<proteinExistence type="inferred from homology"/>
<comment type="subcellular location">
    <subcellularLocation>
        <location evidence="2">Membrane</location>
        <topology evidence="2">Multi-pass membrane protein</topology>
    </subcellularLocation>
</comment>
<evidence type="ECO:0000256" key="7">
    <source>
        <dbReference type="ARBA" id="ARBA00022833"/>
    </source>
</evidence>
<evidence type="ECO:0000256" key="10">
    <source>
        <dbReference type="ARBA" id="ARBA00023136"/>
    </source>
</evidence>
<evidence type="ECO:0000256" key="4">
    <source>
        <dbReference type="ARBA" id="ARBA00022670"/>
    </source>
</evidence>
<evidence type="ECO:0000256" key="9">
    <source>
        <dbReference type="ARBA" id="ARBA00023049"/>
    </source>
</evidence>
<keyword evidence="10 11" id="KW-0472">Membrane</keyword>
<evidence type="ECO:0000256" key="6">
    <source>
        <dbReference type="ARBA" id="ARBA00022801"/>
    </source>
</evidence>
<dbReference type="AlphaFoldDB" id="A0A662DE48"/>
<gene>
    <name evidence="13" type="ORF">DRI96_02515</name>
</gene>
<dbReference type="PANTHER" id="PTHR42837:SF2">
    <property type="entry name" value="MEMBRANE METALLOPROTEASE ARASP2, CHLOROPLASTIC-RELATED"/>
    <property type="match status" value="1"/>
</dbReference>
<sequence>MIVFIFVVIIFLLLILPHELGHFFAAKASGMRVERLSLGFGPKLWGIKRGETEYIISAFPLGGYTKIAGMQPGEYKTENGFYSKPLRSKVAVLVAGSAMNFLVSILLFSLIFIIGFQTTDLKTPVVGGIVPNSP</sequence>
<keyword evidence="6" id="KW-0378">Hydrolase</keyword>
<keyword evidence="7" id="KW-0862">Zinc</keyword>
<dbReference type="Pfam" id="PF02163">
    <property type="entry name" value="Peptidase_M50"/>
    <property type="match status" value="1"/>
</dbReference>
<evidence type="ECO:0000313" key="14">
    <source>
        <dbReference type="Proteomes" id="UP000267654"/>
    </source>
</evidence>
<protein>
    <submittedName>
        <fullName evidence="13">RIP metalloprotease RseP</fullName>
    </submittedName>
</protein>
<feature type="domain" description="Peptidase M50" evidence="12">
    <location>
        <begin position="7"/>
        <end position="115"/>
    </location>
</feature>
<evidence type="ECO:0000313" key="13">
    <source>
        <dbReference type="EMBL" id="RLE13745.1"/>
    </source>
</evidence>
<dbReference type="InterPro" id="IPR008915">
    <property type="entry name" value="Peptidase_M50"/>
</dbReference>
<evidence type="ECO:0000256" key="8">
    <source>
        <dbReference type="ARBA" id="ARBA00022989"/>
    </source>
</evidence>